<dbReference type="PANTHER" id="PTHR38248:SF2">
    <property type="entry name" value="FUNK1 11"/>
    <property type="match status" value="1"/>
</dbReference>
<dbReference type="InterPro" id="IPR000719">
    <property type="entry name" value="Prot_kinase_dom"/>
</dbReference>
<comment type="subunit">
    <text evidence="2">Component of the EKC/KEOPS complex composed of at least BUD32, CGI121, GON7, KAE1 and PCC1; the whole complex dimerizes.</text>
</comment>
<reference evidence="11 12" key="1">
    <citation type="submission" date="2019-09" db="EMBL/GenBank/DDBJ databases">
        <title>Draft genome of the ectomycorrhizal ascomycete Sphaerosporella brunnea.</title>
        <authorList>
            <consortium name="DOE Joint Genome Institute"/>
            <person name="Benucci G.M."/>
            <person name="Marozzi G."/>
            <person name="Antonielli L."/>
            <person name="Sanchez S."/>
            <person name="Marco P."/>
            <person name="Wang X."/>
            <person name="Falini L.B."/>
            <person name="Barry K."/>
            <person name="Haridas S."/>
            <person name="Lipzen A."/>
            <person name="Labutti K."/>
            <person name="Grigoriev I.V."/>
            <person name="Murat C."/>
            <person name="Martin F."/>
            <person name="Albertini E."/>
            <person name="Donnini D."/>
            <person name="Bonito G."/>
        </authorList>
    </citation>
    <scope>NUCLEOTIDE SEQUENCE [LARGE SCALE GENOMIC DNA]</scope>
    <source>
        <strain evidence="11 12">Sb_GMNB300</strain>
    </source>
</reference>
<keyword evidence="12" id="KW-1185">Reference proteome</keyword>
<organism evidence="11 12">
    <name type="scientific">Sphaerosporella brunnea</name>
    <dbReference type="NCBI Taxonomy" id="1250544"/>
    <lineage>
        <taxon>Eukaryota</taxon>
        <taxon>Fungi</taxon>
        <taxon>Dikarya</taxon>
        <taxon>Ascomycota</taxon>
        <taxon>Pezizomycotina</taxon>
        <taxon>Pezizomycetes</taxon>
        <taxon>Pezizales</taxon>
        <taxon>Pyronemataceae</taxon>
        <taxon>Sphaerosporella</taxon>
    </lineage>
</organism>
<evidence type="ECO:0000256" key="8">
    <source>
        <dbReference type="ARBA" id="ARBA00047899"/>
    </source>
</evidence>
<dbReference type="PROSITE" id="PS00109">
    <property type="entry name" value="PROTEIN_KINASE_TYR"/>
    <property type="match status" value="1"/>
</dbReference>
<accession>A0A5J5F635</accession>
<name>A0A5J5F635_9PEZI</name>
<dbReference type="InterPro" id="IPR040976">
    <property type="entry name" value="Pkinase_fungal"/>
</dbReference>
<dbReference type="AlphaFoldDB" id="A0A5J5F635"/>
<proteinExistence type="predicted"/>
<dbReference type="Proteomes" id="UP000326924">
    <property type="component" value="Unassembled WGS sequence"/>
</dbReference>
<comment type="catalytic activity">
    <reaction evidence="9">
        <text>L-seryl-[protein] + ATP = O-phospho-L-seryl-[protein] + ADP + H(+)</text>
        <dbReference type="Rhea" id="RHEA:17989"/>
        <dbReference type="Rhea" id="RHEA-COMP:9863"/>
        <dbReference type="Rhea" id="RHEA-COMP:11604"/>
        <dbReference type="ChEBI" id="CHEBI:15378"/>
        <dbReference type="ChEBI" id="CHEBI:29999"/>
        <dbReference type="ChEBI" id="CHEBI:30616"/>
        <dbReference type="ChEBI" id="CHEBI:83421"/>
        <dbReference type="ChEBI" id="CHEBI:456216"/>
        <dbReference type="EC" id="2.7.11.1"/>
    </reaction>
</comment>
<dbReference type="Pfam" id="PF17667">
    <property type="entry name" value="Pkinase_fungal"/>
    <property type="match status" value="1"/>
</dbReference>
<gene>
    <name evidence="11" type="ORF">FN846DRAFT_761136</name>
</gene>
<evidence type="ECO:0000256" key="5">
    <source>
        <dbReference type="ARBA" id="ARBA00019973"/>
    </source>
</evidence>
<evidence type="ECO:0000256" key="2">
    <source>
        <dbReference type="ARBA" id="ARBA00011534"/>
    </source>
</evidence>
<evidence type="ECO:0000256" key="3">
    <source>
        <dbReference type="ARBA" id="ARBA00012513"/>
    </source>
</evidence>
<evidence type="ECO:0000313" key="11">
    <source>
        <dbReference type="EMBL" id="KAA8912178.1"/>
    </source>
</evidence>
<evidence type="ECO:0000256" key="6">
    <source>
        <dbReference type="ARBA" id="ARBA00030980"/>
    </source>
</evidence>
<dbReference type="GO" id="GO:0005524">
    <property type="term" value="F:ATP binding"/>
    <property type="evidence" value="ECO:0007669"/>
    <property type="project" value="InterPro"/>
</dbReference>
<comment type="caution">
    <text evidence="11">The sequence shown here is derived from an EMBL/GenBank/DDBJ whole genome shotgun (WGS) entry which is preliminary data.</text>
</comment>
<comment type="function">
    <text evidence="1">Component of the EKC/KEOPS complex that is required for the formation of a threonylcarbamoyl group on adenosine at position 37 (t(6)A37) in tRNAs that read codons beginning with adenine. The complex is probably involved in the transfer of the threonylcarbamoyl moiety of threonylcarbamoyl-AMP (TC-AMP) to the N6 group of A37. BUD32 has ATPase activity in the context of the EKC/KEOPS complex and likely plays a supporting role to the catalytic subunit KAE1. The EKC/KEOPS complex also promotes both telomere uncapping and telomere elongation. The complex is required for efficient recruitment of transcriptional coactivators.</text>
</comment>
<evidence type="ECO:0000259" key="10">
    <source>
        <dbReference type="PROSITE" id="PS50011"/>
    </source>
</evidence>
<evidence type="ECO:0000256" key="4">
    <source>
        <dbReference type="ARBA" id="ARBA00013948"/>
    </source>
</evidence>
<sequence length="52" mass="5614">LLLCLHDAVRGHREFLTKAGILYRDVSCNNIVLAAAPRGGGYSAFLIDLDLA</sequence>
<evidence type="ECO:0000256" key="1">
    <source>
        <dbReference type="ARBA" id="ARBA00003747"/>
    </source>
</evidence>
<dbReference type="PANTHER" id="PTHR38248">
    <property type="entry name" value="FUNK1 6"/>
    <property type="match status" value="1"/>
</dbReference>
<protein>
    <recommendedName>
        <fullName evidence="5">EKC/KEOPS complex subunit BUD32</fullName>
        <ecNumber evidence="3">2.7.11.1</ecNumber>
    </recommendedName>
    <alternativeName>
        <fullName evidence="6 7">Atypical Serine/threonine protein kinase BUD32</fullName>
    </alternativeName>
    <alternativeName>
        <fullName evidence="4">EKC/KEOPS complex subunit bud32</fullName>
    </alternativeName>
</protein>
<evidence type="ECO:0000313" key="12">
    <source>
        <dbReference type="Proteomes" id="UP000326924"/>
    </source>
</evidence>
<feature type="non-terminal residue" evidence="11">
    <location>
        <position position="1"/>
    </location>
</feature>
<feature type="non-terminal residue" evidence="11">
    <location>
        <position position="52"/>
    </location>
</feature>
<feature type="domain" description="Protein kinase" evidence="10">
    <location>
        <begin position="1"/>
        <end position="52"/>
    </location>
</feature>
<dbReference type="EMBL" id="VXIS01000027">
    <property type="protein sequence ID" value="KAA8912178.1"/>
    <property type="molecule type" value="Genomic_DNA"/>
</dbReference>
<dbReference type="InterPro" id="IPR008266">
    <property type="entry name" value="Tyr_kinase_AS"/>
</dbReference>
<dbReference type="PROSITE" id="PS50011">
    <property type="entry name" value="PROTEIN_KINASE_DOM"/>
    <property type="match status" value="1"/>
</dbReference>
<evidence type="ECO:0000256" key="9">
    <source>
        <dbReference type="ARBA" id="ARBA00048679"/>
    </source>
</evidence>
<comment type="catalytic activity">
    <reaction evidence="8">
        <text>L-threonyl-[protein] + ATP = O-phospho-L-threonyl-[protein] + ADP + H(+)</text>
        <dbReference type="Rhea" id="RHEA:46608"/>
        <dbReference type="Rhea" id="RHEA-COMP:11060"/>
        <dbReference type="Rhea" id="RHEA-COMP:11605"/>
        <dbReference type="ChEBI" id="CHEBI:15378"/>
        <dbReference type="ChEBI" id="CHEBI:30013"/>
        <dbReference type="ChEBI" id="CHEBI:30616"/>
        <dbReference type="ChEBI" id="CHEBI:61977"/>
        <dbReference type="ChEBI" id="CHEBI:456216"/>
        <dbReference type="EC" id="2.7.11.1"/>
    </reaction>
</comment>
<dbReference type="OrthoDB" id="5584477at2759"/>
<dbReference type="InParanoid" id="A0A5J5F635"/>
<evidence type="ECO:0000256" key="7">
    <source>
        <dbReference type="ARBA" id="ARBA00033194"/>
    </source>
</evidence>
<dbReference type="EC" id="2.7.11.1" evidence="3"/>
<dbReference type="GO" id="GO:0004674">
    <property type="term" value="F:protein serine/threonine kinase activity"/>
    <property type="evidence" value="ECO:0007669"/>
    <property type="project" value="UniProtKB-EC"/>
</dbReference>